<dbReference type="GO" id="GO:0009328">
    <property type="term" value="C:phenylalanine-tRNA ligase complex"/>
    <property type="evidence" value="ECO:0007669"/>
    <property type="project" value="TreeGrafter"/>
</dbReference>
<feature type="domain" description="B5" evidence="11">
    <location>
        <begin position="271"/>
        <end position="354"/>
    </location>
</feature>
<evidence type="ECO:0000256" key="6">
    <source>
        <dbReference type="ARBA" id="ARBA00022840"/>
    </source>
</evidence>
<evidence type="ECO:0000256" key="7">
    <source>
        <dbReference type="ARBA" id="ARBA00022842"/>
    </source>
</evidence>
<accession>A0A1Z1MJT2</accession>
<proteinExistence type="predicted"/>
<dbReference type="PROSITE" id="PS51447">
    <property type="entry name" value="FDX_ACB"/>
    <property type="match status" value="1"/>
</dbReference>
<dbReference type="SUPFAM" id="SSF54991">
    <property type="entry name" value="Anticodon-binding domain of PheRS"/>
    <property type="match status" value="1"/>
</dbReference>
<keyword evidence="9" id="KW-0030">Aminoacyl-tRNA synthetase</keyword>
<dbReference type="GO" id="GO:0005524">
    <property type="term" value="F:ATP binding"/>
    <property type="evidence" value="ECO:0007669"/>
    <property type="project" value="UniProtKB-KW"/>
</dbReference>
<reference evidence="12" key="1">
    <citation type="journal article" date="2017" name="J. Phycol.">
        <title>Analysis of chloroplast genomes and a supermatrix inform reclassification of the Rhodomelaceae (Rhodophyta).</title>
        <authorList>
            <person name="Diaz-Tapia P."/>
            <person name="Maggs C.A."/>
            <person name="West J.A."/>
            <person name="Verbruggen H."/>
        </authorList>
    </citation>
    <scope>NUCLEOTIDE SEQUENCE</scope>
    <source>
        <strain evidence="12">PD1020</strain>
    </source>
</reference>
<dbReference type="EMBL" id="MF101441">
    <property type="protein sequence ID" value="ARW66303.1"/>
    <property type="molecule type" value="Genomic_DNA"/>
</dbReference>
<evidence type="ECO:0000256" key="3">
    <source>
        <dbReference type="ARBA" id="ARBA00022598"/>
    </source>
</evidence>
<keyword evidence="6" id="KW-0067">ATP-binding</keyword>
<protein>
    <recommendedName>
        <fullName evidence="2">phenylalanine--tRNA ligase</fullName>
        <ecNumber evidence="2">6.1.1.20</ecNumber>
    </recommendedName>
</protein>
<dbReference type="SMART" id="SM00874">
    <property type="entry name" value="B5"/>
    <property type="match status" value="1"/>
</dbReference>
<evidence type="ECO:0000313" key="12">
    <source>
        <dbReference type="EMBL" id="ARW66303.1"/>
    </source>
</evidence>
<dbReference type="InterPro" id="IPR045864">
    <property type="entry name" value="aa-tRNA-synth_II/BPL/LPL"/>
</dbReference>
<dbReference type="Gene3D" id="3.50.40.10">
    <property type="entry name" value="Phenylalanyl-trna Synthetase, Chain B, domain 3"/>
    <property type="match status" value="1"/>
</dbReference>
<dbReference type="PANTHER" id="PTHR10947:SF0">
    <property type="entry name" value="PHENYLALANINE--TRNA LIGASE BETA SUBUNIT"/>
    <property type="match status" value="1"/>
</dbReference>
<dbReference type="GO" id="GO:0006432">
    <property type="term" value="P:phenylalanyl-tRNA aminoacylation"/>
    <property type="evidence" value="ECO:0007669"/>
    <property type="project" value="InterPro"/>
</dbReference>
<dbReference type="GO" id="GO:0000287">
    <property type="term" value="F:magnesium ion binding"/>
    <property type="evidence" value="ECO:0007669"/>
    <property type="project" value="InterPro"/>
</dbReference>
<keyword evidence="7" id="KW-0460">Magnesium</keyword>
<dbReference type="GO" id="GO:0003723">
    <property type="term" value="F:RNA binding"/>
    <property type="evidence" value="ECO:0007669"/>
    <property type="project" value="InterPro"/>
</dbReference>
<dbReference type="SUPFAM" id="SSF46955">
    <property type="entry name" value="Putative DNA-binding domain"/>
    <property type="match status" value="2"/>
</dbReference>
<dbReference type="SMART" id="SM00896">
    <property type="entry name" value="FDX-ACB"/>
    <property type="match status" value="1"/>
</dbReference>
<keyword evidence="3 12" id="KW-0436">Ligase</keyword>
<evidence type="ECO:0000256" key="4">
    <source>
        <dbReference type="ARBA" id="ARBA00022723"/>
    </source>
</evidence>
<dbReference type="InterPro" id="IPR020825">
    <property type="entry name" value="Phe-tRNA_synthase-like_B3/B4"/>
</dbReference>
<keyword evidence="5" id="KW-0547">Nucleotide-binding</keyword>
<dbReference type="InterPro" id="IPR009061">
    <property type="entry name" value="DNA-bd_dom_put_sf"/>
</dbReference>
<keyword evidence="8" id="KW-0648">Protein biosynthesis</keyword>
<dbReference type="Pfam" id="PF03147">
    <property type="entry name" value="FDX-ACB"/>
    <property type="match status" value="1"/>
</dbReference>
<sequence>MKVSWKCINKLINLRYITLSQFTQKITEAGFEIEKISNIYSINDLIIELNITSNRLDICNFKGLAKEIRAIFNLKFSDFTIINKSQKIQLNNYALSNNHMLLNQIIGINIITNLQLKSSPIWLIDYLKTYNIKSGHILDDICNYIKIKWNQDIYIFNISKIKHNTIRQILLNLQKNNNLRTNLTIQENNEFADILNYLSKNNQKKKINNCIYHFKKSDWNITKIILININNHHHNCQNYFIDAEQEALVMISTLCKGITGKSYNNYSYSQTQESIISIKKQEINRILGPTKQNNYKFLSTKNIIEILKQANLYILYKNKQFFVKVPKERSQDLKRKIDIIEEISRIHGFKNFIDSMPQKKKRNEGQYKKTVILKKIRQILYNYGLHEAINSSLIQLIDRQKNIKIHNSLSADQSHLRSNLIRGLINNYLYNINQQNDCVELFEIGEVFELKESQAINSRQITHLACILKNNIFTRKYWSEKPYSIDWFHAKGIFEELFEKIEAGIDWIDESMHENQVINETIQDLINFCKPNRRSLLISNETNNIIGMFGELNSKYQQDIKGKDSVYVFEINVNKLIETIQSKKHLEHRMTPYSLYPYVIRDICITLEEKKNIKSIKEIIYKTNSKSIESVKIFNEYFNKSKALRSVGLRIQYREFNKTLNQFDLDEIDKNIQLLLNQL</sequence>
<dbReference type="PANTHER" id="PTHR10947">
    <property type="entry name" value="PHENYLALANYL-TRNA SYNTHETASE BETA CHAIN AND LEUCINE-RICH REPEAT-CONTAINING PROTEIN 47"/>
    <property type="match status" value="1"/>
</dbReference>
<dbReference type="InterPro" id="IPR045060">
    <property type="entry name" value="Phe-tRNA-ligase_IIc_bsu"/>
</dbReference>
<dbReference type="Gene3D" id="3.30.56.10">
    <property type="match status" value="2"/>
</dbReference>
<evidence type="ECO:0000259" key="11">
    <source>
        <dbReference type="PROSITE" id="PS51483"/>
    </source>
</evidence>
<keyword evidence="12" id="KW-0934">Plastid</keyword>
<dbReference type="Gene3D" id="3.30.930.10">
    <property type="entry name" value="Bira Bifunctional Protein, Domain 2"/>
    <property type="match status" value="1"/>
</dbReference>
<dbReference type="RefSeq" id="YP_009397117.1">
    <property type="nucleotide sequence ID" value="NC_035285.1"/>
</dbReference>
<keyword evidence="12" id="KW-0150">Chloroplast</keyword>
<evidence type="ECO:0000256" key="8">
    <source>
        <dbReference type="ARBA" id="ARBA00022917"/>
    </source>
</evidence>
<dbReference type="InterPro" id="IPR036690">
    <property type="entry name" value="Fdx_antiC-bd_sf"/>
</dbReference>
<evidence type="ECO:0000256" key="5">
    <source>
        <dbReference type="ARBA" id="ARBA00022741"/>
    </source>
</evidence>
<dbReference type="EC" id="6.1.1.20" evidence="2"/>
<dbReference type="AlphaFoldDB" id="A0A1Z1MJT2"/>
<organism evidence="12">
    <name type="scientific">Spyridia filamentosa</name>
    <name type="common">Red alga</name>
    <name type="synonym">Fucus filamentosus</name>
    <dbReference type="NCBI Taxonomy" id="196632"/>
    <lineage>
        <taxon>Eukaryota</taxon>
        <taxon>Rhodophyta</taxon>
        <taxon>Florideophyceae</taxon>
        <taxon>Rhodymeniophycidae</taxon>
        <taxon>Ceramiales</taxon>
        <taxon>Spyridiaceae</taxon>
        <taxon>Spyridia</taxon>
    </lineage>
</organism>
<dbReference type="InterPro" id="IPR005147">
    <property type="entry name" value="tRNA_synthase_B5-dom"/>
</dbReference>
<keyword evidence="4" id="KW-0479">Metal-binding</keyword>
<dbReference type="GeneID" id="33359422"/>
<evidence type="ECO:0000256" key="9">
    <source>
        <dbReference type="ARBA" id="ARBA00023146"/>
    </source>
</evidence>
<evidence type="ECO:0000256" key="2">
    <source>
        <dbReference type="ARBA" id="ARBA00012814"/>
    </source>
</evidence>
<dbReference type="InterPro" id="IPR005121">
    <property type="entry name" value="Fdx_antiC-bd"/>
</dbReference>
<feature type="domain" description="FDX-ACB" evidence="10">
    <location>
        <begin position="594"/>
        <end position="679"/>
    </location>
</feature>
<dbReference type="Pfam" id="PF17759">
    <property type="entry name" value="tRNA_synthFbeta"/>
    <property type="match status" value="1"/>
</dbReference>
<geneLocation type="chloroplast" evidence="12"/>
<evidence type="ECO:0000259" key="10">
    <source>
        <dbReference type="PROSITE" id="PS51447"/>
    </source>
</evidence>
<dbReference type="Gene3D" id="3.30.70.380">
    <property type="entry name" value="Ferrodoxin-fold anticodon-binding domain"/>
    <property type="match status" value="1"/>
</dbReference>
<dbReference type="PROSITE" id="PS51483">
    <property type="entry name" value="B5"/>
    <property type="match status" value="1"/>
</dbReference>
<name>A0A1Z1MJT2_SPYFI</name>
<comment type="cofactor">
    <cofactor evidence="1">
        <name>Mg(2+)</name>
        <dbReference type="ChEBI" id="CHEBI:18420"/>
    </cofactor>
</comment>
<gene>
    <name evidence="12" type="primary">syfB</name>
</gene>
<dbReference type="InterPro" id="IPR041616">
    <property type="entry name" value="PheRS_beta_core"/>
</dbReference>
<dbReference type="SUPFAM" id="SSF55681">
    <property type="entry name" value="Class II aaRS and biotin synthetases"/>
    <property type="match status" value="1"/>
</dbReference>
<dbReference type="SUPFAM" id="SSF56037">
    <property type="entry name" value="PheT/TilS domain"/>
    <property type="match status" value="1"/>
</dbReference>
<dbReference type="Pfam" id="PF03484">
    <property type="entry name" value="B5"/>
    <property type="match status" value="1"/>
</dbReference>
<evidence type="ECO:0000256" key="1">
    <source>
        <dbReference type="ARBA" id="ARBA00001946"/>
    </source>
</evidence>
<dbReference type="GO" id="GO:0004826">
    <property type="term" value="F:phenylalanine-tRNA ligase activity"/>
    <property type="evidence" value="ECO:0007669"/>
    <property type="project" value="UniProtKB-EC"/>
</dbReference>